<reference evidence="4 5" key="1">
    <citation type="submission" date="2023-06" db="EMBL/GenBank/DDBJ databases">
        <title>Aquibacillus rhizosphaerae LR5S19.</title>
        <authorList>
            <person name="Sun J.-Q."/>
        </authorList>
    </citation>
    <scope>NUCLEOTIDE SEQUENCE [LARGE SCALE GENOMIC DNA]</scope>
    <source>
        <strain evidence="4 5">LR5S19</strain>
    </source>
</reference>
<dbReference type="InterPro" id="IPR002347">
    <property type="entry name" value="SDR_fam"/>
</dbReference>
<gene>
    <name evidence="4" type="ORF">QQS35_21200</name>
</gene>
<dbReference type="InterPro" id="IPR020904">
    <property type="entry name" value="Sc_DH/Rdtase_CS"/>
</dbReference>
<dbReference type="Pfam" id="PF00106">
    <property type="entry name" value="adh_short"/>
    <property type="match status" value="1"/>
</dbReference>
<dbReference type="PANTHER" id="PTHR43976">
    <property type="entry name" value="SHORT CHAIN DEHYDROGENASE"/>
    <property type="match status" value="1"/>
</dbReference>
<comment type="caution">
    <text evidence="4">The sequence shown here is derived from an EMBL/GenBank/DDBJ whole genome shotgun (WGS) entry which is preliminary data.</text>
</comment>
<dbReference type="PRINTS" id="PR00080">
    <property type="entry name" value="SDRFAMILY"/>
</dbReference>
<dbReference type="SUPFAM" id="SSF51735">
    <property type="entry name" value="NAD(P)-binding Rossmann-fold domains"/>
    <property type="match status" value="1"/>
</dbReference>
<evidence type="ECO:0000256" key="1">
    <source>
        <dbReference type="ARBA" id="ARBA00006484"/>
    </source>
</evidence>
<keyword evidence="5" id="KW-1185">Reference proteome</keyword>
<evidence type="ECO:0000313" key="4">
    <source>
        <dbReference type="EMBL" id="MDL4842959.1"/>
    </source>
</evidence>
<dbReference type="EMBL" id="JASTZU010000063">
    <property type="protein sequence ID" value="MDL4842959.1"/>
    <property type="molecule type" value="Genomic_DNA"/>
</dbReference>
<evidence type="ECO:0000256" key="2">
    <source>
        <dbReference type="ARBA" id="ARBA00023002"/>
    </source>
</evidence>
<dbReference type="NCBIfam" id="NF005372">
    <property type="entry name" value="PRK06914.1"/>
    <property type="match status" value="1"/>
</dbReference>
<dbReference type="RefSeq" id="WP_285934251.1">
    <property type="nucleotide sequence ID" value="NZ_JASTZU010000063.1"/>
</dbReference>
<keyword evidence="2" id="KW-0560">Oxidoreductase</keyword>
<dbReference type="Gene3D" id="3.40.50.720">
    <property type="entry name" value="NAD(P)-binding Rossmann-like Domain"/>
    <property type="match status" value="1"/>
</dbReference>
<dbReference type="InterPro" id="IPR036291">
    <property type="entry name" value="NAD(P)-bd_dom_sf"/>
</dbReference>
<dbReference type="CDD" id="cd05374">
    <property type="entry name" value="17beta-HSD-like_SDR_c"/>
    <property type="match status" value="1"/>
</dbReference>
<proteinExistence type="inferred from homology"/>
<sequence length="282" mass="31476">MQRVAIVTGSSSGFGLLTTIALAKRGFHVIATMRNLNKQDVLKTVTTDSNVLRRIEVFELDVTSKDSIEVFQDKVESLDRLDVLVNNAGMAIGGFVEQIPIDDYRKQFETNVFGVMAVTQAVLPKMRKQESGTIINVSSISGKVGFPGLSAYVSSKHAIEGYSESLRLEMQPFGVQVALVEPGSFKTNIWSFGMEMTAGSDDEQSPYYTYMKKLTSTLEAGKKNHEDPRRVANLICNIALLEDVTKLRYPIGKGVKIQLKLKQFLSWRRWESIIISTILKEK</sequence>
<dbReference type="PANTHER" id="PTHR43976:SF16">
    <property type="entry name" value="SHORT-CHAIN DEHYDROGENASE_REDUCTASE FAMILY PROTEIN"/>
    <property type="match status" value="1"/>
</dbReference>
<name>A0ABT7LC04_9BACI</name>
<protein>
    <submittedName>
        <fullName evidence="4">SDR family oxidoreductase</fullName>
    </submittedName>
</protein>
<evidence type="ECO:0000256" key="3">
    <source>
        <dbReference type="RuleBase" id="RU000363"/>
    </source>
</evidence>
<dbReference type="InterPro" id="IPR051911">
    <property type="entry name" value="SDR_oxidoreductase"/>
</dbReference>
<dbReference type="PRINTS" id="PR00081">
    <property type="entry name" value="GDHRDH"/>
</dbReference>
<accession>A0ABT7LC04</accession>
<dbReference type="PROSITE" id="PS00061">
    <property type="entry name" value="ADH_SHORT"/>
    <property type="match status" value="1"/>
</dbReference>
<evidence type="ECO:0000313" key="5">
    <source>
        <dbReference type="Proteomes" id="UP001235343"/>
    </source>
</evidence>
<comment type="similarity">
    <text evidence="1 3">Belongs to the short-chain dehydrogenases/reductases (SDR) family.</text>
</comment>
<dbReference type="Proteomes" id="UP001235343">
    <property type="component" value="Unassembled WGS sequence"/>
</dbReference>
<organism evidence="4 5">
    <name type="scientific">Aquibacillus rhizosphaerae</name>
    <dbReference type="NCBI Taxonomy" id="3051431"/>
    <lineage>
        <taxon>Bacteria</taxon>
        <taxon>Bacillati</taxon>
        <taxon>Bacillota</taxon>
        <taxon>Bacilli</taxon>
        <taxon>Bacillales</taxon>
        <taxon>Bacillaceae</taxon>
        <taxon>Aquibacillus</taxon>
    </lineage>
</organism>